<dbReference type="SUPFAM" id="SSF51445">
    <property type="entry name" value="(Trans)glycosidases"/>
    <property type="match status" value="1"/>
</dbReference>
<dbReference type="RefSeq" id="WP_201944112.1">
    <property type="nucleotide sequence ID" value="NZ_JAERRJ010000002.1"/>
</dbReference>
<dbReference type="InterPro" id="IPR017853">
    <property type="entry name" value="GH"/>
</dbReference>
<organism evidence="1 2">
    <name type="scientific">Nocardia acididurans</name>
    <dbReference type="NCBI Taxonomy" id="2802282"/>
    <lineage>
        <taxon>Bacteria</taxon>
        <taxon>Bacillati</taxon>
        <taxon>Actinomycetota</taxon>
        <taxon>Actinomycetes</taxon>
        <taxon>Mycobacteriales</taxon>
        <taxon>Nocardiaceae</taxon>
        <taxon>Nocardia</taxon>
    </lineage>
</organism>
<comment type="caution">
    <text evidence="1">The sequence shown here is derived from an EMBL/GenBank/DDBJ whole genome shotgun (WGS) entry which is preliminary data.</text>
</comment>
<evidence type="ECO:0000313" key="2">
    <source>
        <dbReference type="Proteomes" id="UP000602198"/>
    </source>
</evidence>
<sequence>MDDEITDLVDGKMPRVREALVAGVLAGKDEAGRAGLADLKVGFNVAPSFDGDDFFAELGRIGGSTWAAALDYVGLDCFPDVWMHPVDADGNPGDLRDAMVQLLGWIRGEMTVAGIPATTPIHITEHGWPTGTDRTPARQDTVLEHCIRSVHDHRGEFNVRAYELWSLRDGNSGGTDLFDQFGIMRDDYTPKPAFTTYRNLIAELGAPVRHMPIC</sequence>
<protein>
    <submittedName>
        <fullName evidence="1">Uncharacterized protein</fullName>
    </submittedName>
</protein>
<evidence type="ECO:0000313" key="1">
    <source>
        <dbReference type="EMBL" id="MBL1073731.1"/>
    </source>
</evidence>
<proteinExistence type="predicted"/>
<dbReference type="EMBL" id="JAERRJ010000002">
    <property type="protein sequence ID" value="MBL1073731.1"/>
    <property type="molecule type" value="Genomic_DNA"/>
</dbReference>
<accession>A0ABS1M071</accession>
<gene>
    <name evidence="1" type="ORF">JK358_04935</name>
</gene>
<dbReference type="Gene3D" id="3.20.20.80">
    <property type="entry name" value="Glycosidases"/>
    <property type="match status" value="1"/>
</dbReference>
<reference evidence="1 2" key="1">
    <citation type="submission" date="2021-01" db="EMBL/GenBank/DDBJ databases">
        <title>WGS of actinomycetes isolated from Thailand.</title>
        <authorList>
            <person name="Thawai C."/>
        </authorList>
    </citation>
    <scope>NUCLEOTIDE SEQUENCE [LARGE SCALE GENOMIC DNA]</scope>
    <source>
        <strain evidence="1 2">LPG 2</strain>
    </source>
</reference>
<name>A0ABS1M071_9NOCA</name>
<dbReference type="Proteomes" id="UP000602198">
    <property type="component" value="Unassembled WGS sequence"/>
</dbReference>
<keyword evidence="2" id="KW-1185">Reference proteome</keyword>